<dbReference type="AlphaFoldDB" id="A0A9P6N3R8"/>
<keyword evidence="4" id="KW-1185">Reference proteome</keyword>
<proteinExistence type="predicted"/>
<feature type="compositionally biased region" description="Low complexity" evidence="2">
    <location>
        <begin position="322"/>
        <end position="351"/>
    </location>
</feature>
<evidence type="ECO:0000256" key="2">
    <source>
        <dbReference type="SAM" id="MobiDB-lite"/>
    </source>
</evidence>
<reference evidence="3" key="1">
    <citation type="journal article" date="2020" name="Fungal Divers.">
        <title>Resolving the Mortierellaceae phylogeny through synthesis of multi-gene phylogenetics and phylogenomics.</title>
        <authorList>
            <person name="Vandepol N."/>
            <person name="Liber J."/>
            <person name="Desiro A."/>
            <person name="Na H."/>
            <person name="Kennedy M."/>
            <person name="Barry K."/>
            <person name="Grigoriev I.V."/>
            <person name="Miller A.N."/>
            <person name="O'Donnell K."/>
            <person name="Stajich J.E."/>
            <person name="Bonito G."/>
        </authorList>
    </citation>
    <scope>NUCLEOTIDE SEQUENCE</scope>
    <source>
        <strain evidence="3">NRRL 2769</strain>
    </source>
</reference>
<protein>
    <submittedName>
        <fullName evidence="3">Uncharacterized protein</fullName>
    </submittedName>
</protein>
<feature type="compositionally biased region" description="Polar residues" evidence="2">
    <location>
        <begin position="44"/>
        <end position="57"/>
    </location>
</feature>
<comment type="caution">
    <text evidence="3">The sequence shown here is derived from an EMBL/GenBank/DDBJ whole genome shotgun (WGS) entry which is preliminary data.</text>
</comment>
<feature type="region of interest" description="Disordered" evidence="2">
    <location>
        <begin position="181"/>
        <end position="227"/>
    </location>
</feature>
<feature type="region of interest" description="Disordered" evidence="2">
    <location>
        <begin position="285"/>
        <end position="377"/>
    </location>
</feature>
<feature type="compositionally biased region" description="Polar residues" evidence="2">
    <location>
        <begin position="196"/>
        <end position="206"/>
    </location>
</feature>
<dbReference type="EMBL" id="JAAAID010000099">
    <property type="protein sequence ID" value="KAG0022552.1"/>
    <property type="molecule type" value="Genomic_DNA"/>
</dbReference>
<feature type="compositionally biased region" description="Low complexity" evidence="2">
    <location>
        <begin position="125"/>
        <end position="139"/>
    </location>
</feature>
<evidence type="ECO:0000313" key="4">
    <source>
        <dbReference type="Proteomes" id="UP000703661"/>
    </source>
</evidence>
<feature type="compositionally biased region" description="Low complexity" evidence="2">
    <location>
        <begin position="1"/>
        <end position="21"/>
    </location>
</feature>
<gene>
    <name evidence="3" type="ORF">BGZ80_011764</name>
</gene>
<name>A0A9P6N3R8_9FUNG</name>
<sequence length="503" mass="51879">MNTVRSPSRNSNVSSTSSTSRAFNAPPVPSMPRKAKVASMAQMDISSISLTQTNTRPPRNYGQQHQPVQQSASQPRPTIKIRTSGPISTTGSLKSNNNGGAGALTSRESSGVIRVSNGGGGSIINGGNSSSNSSSVGRRMGAGVVGLGVSGNRVHKEGSVTSSDDGTISEDSVDDHIQLFSGAGGGGNGSLRVPSRQGSLVSSSTGPKAPSTIGRTKSSSSISAGTVTAAKPMRIAAGASIRIDTTQSSSSTHAPIPSFSLSGTGAGAGSGGTNVWSSVGVLSTSVSSSTSSSSSSVSWVSSPPHRNGDDSASYMTSPTASNNNNNNNTNNTNNNNLPTSTQPPQGQGQPTVRALKPSNTSAAAVKQAEENRRAEEAARTRRKIQDLEISNASLLQVNQTLEATIRKQAAEMQELKMRIQSAQFGGDLSLLTADIPLSQDLDGAAADSEAAVIIHELTEAERQADLTFRRLCMTIEQMIFEAKQAVDQSTKKAGVKVLSSFDM</sequence>
<dbReference type="Proteomes" id="UP000703661">
    <property type="component" value="Unassembled WGS sequence"/>
</dbReference>
<feature type="region of interest" description="Disordered" evidence="2">
    <location>
        <begin position="1"/>
        <end position="168"/>
    </location>
</feature>
<feature type="compositionally biased region" description="Polar residues" evidence="2">
    <location>
        <begin position="85"/>
        <end position="98"/>
    </location>
</feature>
<feature type="non-terminal residue" evidence="3">
    <location>
        <position position="1"/>
    </location>
</feature>
<organism evidence="3 4">
    <name type="scientific">Entomortierella chlamydospora</name>
    <dbReference type="NCBI Taxonomy" id="101097"/>
    <lineage>
        <taxon>Eukaryota</taxon>
        <taxon>Fungi</taxon>
        <taxon>Fungi incertae sedis</taxon>
        <taxon>Mucoromycota</taxon>
        <taxon>Mortierellomycotina</taxon>
        <taxon>Mortierellomycetes</taxon>
        <taxon>Mortierellales</taxon>
        <taxon>Mortierellaceae</taxon>
        <taxon>Entomortierella</taxon>
    </lineage>
</organism>
<feature type="compositionally biased region" description="Low complexity" evidence="2">
    <location>
        <begin position="285"/>
        <end position="302"/>
    </location>
</feature>
<feature type="coiled-coil region" evidence="1">
    <location>
        <begin position="384"/>
        <end position="418"/>
    </location>
</feature>
<feature type="compositionally biased region" description="Polar residues" evidence="2">
    <location>
        <begin position="213"/>
        <end position="226"/>
    </location>
</feature>
<keyword evidence="1" id="KW-0175">Coiled coil</keyword>
<evidence type="ECO:0000256" key="1">
    <source>
        <dbReference type="SAM" id="Coils"/>
    </source>
</evidence>
<accession>A0A9P6N3R8</accession>
<evidence type="ECO:0000313" key="3">
    <source>
        <dbReference type="EMBL" id="KAG0022552.1"/>
    </source>
</evidence>
<feature type="compositionally biased region" description="Low complexity" evidence="2">
    <location>
        <begin position="63"/>
        <end position="75"/>
    </location>
</feature>
<feature type="compositionally biased region" description="Basic and acidic residues" evidence="2">
    <location>
        <begin position="367"/>
        <end position="377"/>
    </location>
</feature>